<evidence type="ECO:0000256" key="1">
    <source>
        <dbReference type="SAM" id="Phobius"/>
    </source>
</evidence>
<gene>
    <name evidence="2" type="ORF">AR686_06645</name>
</gene>
<protein>
    <recommendedName>
        <fullName evidence="4">DUF1345 domain-containing protein</fullName>
    </recommendedName>
</protein>
<dbReference type="Proteomes" id="UP000054388">
    <property type="component" value="Unassembled WGS sequence"/>
</dbReference>
<organism evidence="2 3">
    <name type="scientific">Chryseobacterium aquaticum subsp. greenlandense</name>
    <dbReference type="NCBI Taxonomy" id="345663"/>
    <lineage>
        <taxon>Bacteria</taxon>
        <taxon>Pseudomonadati</taxon>
        <taxon>Bacteroidota</taxon>
        <taxon>Flavobacteriia</taxon>
        <taxon>Flavobacteriales</taxon>
        <taxon>Weeksellaceae</taxon>
        <taxon>Chryseobacterium group</taxon>
        <taxon>Chryseobacterium</taxon>
    </lineage>
</organism>
<evidence type="ECO:0000313" key="2">
    <source>
        <dbReference type="EMBL" id="KUJ56247.1"/>
    </source>
</evidence>
<sequence>MKAIYLINRLNNGVRLTIAAIVAIVVAILNTGSEKKGVEWMSIWLAFSVTHLFFSWFTIATCDVDSIKKLAKEQDSGRTTISLFILITTCVSLMGILLLYISAGEKSGSALFVHILMTIASIGTAWALVHTTFVFKYAHLYYKDKGLDFPGDDGDPDYMDFVYFSFVIGTTFQVSDVSITSKEMRRIALVHGLLSFIFNTVIVALTINILSSLLPK</sequence>
<dbReference type="AlphaFoldDB" id="A0A101CHB2"/>
<keyword evidence="1" id="KW-1133">Transmembrane helix</keyword>
<reference evidence="2 3" key="1">
    <citation type="submission" date="2015-10" db="EMBL/GenBank/DDBJ databases">
        <title>Genome sequence of Chryseobacterium greenlandense.</title>
        <authorList>
            <person name="Newman J."/>
            <person name="Fischer K."/>
            <person name="Miller J."/>
        </authorList>
    </citation>
    <scope>NUCLEOTIDE SEQUENCE [LARGE SCALE GENOMIC DNA]</scope>
    <source>
        <strain evidence="2 3">UMB34</strain>
    </source>
</reference>
<comment type="caution">
    <text evidence="2">The sequence shown here is derived from an EMBL/GenBank/DDBJ whole genome shotgun (WGS) entry which is preliminary data.</text>
</comment>
<feature type="transmembrane region" description="Helical" evidence="1">
    <location>
        <begin position="81"/>
        <end position="103"/>
    </location>
</feature>
<feature type="transmembrane region" description="Helical" evidence="1">
    <location>
        <begin position="12"/>
        <end position="29"/>
    </location>
</feature>
<keyword evidence="1" id="KW-0812">Transmembrane</keyword>
<dbReference type="EMBL" id="LMAI01000004">
    <property type="protein sequence ID" value="KUJ56247.1"/>
    <property type="molecule type" value="Genomic_DNA"/>
</dbReference>
<feature type="transmembrane region" description="Helical" evidence="1">
    <location>
        <begin position="41"/>
        <end position="60"/>
    </location>
</feature>
<dbReference type="RefSeq" id="WP_059136253.1">
    <property type="nucleotide sequence ID" value="NZ_LMAI01000004.1"/>
</dbReference>
<keyword evidence="1" id="KW-0472">Membrane</keyword>
<feature type="transmembrane region" description="Helical" evidence="1">
    <location>
        <begin position="109"/>
        <end position="135"/>
    </location>
</feature>
<proteinExistence type="predicted"/>
<name>A0A101CHB2_9FLAO</name>
<dbReference type="Pfam" id="PF07077">
    <property type="entry name" value="DUF1345"/>
    <property type="match status" value="1"/>
</dbReference>
<dbReference type="InterPro" id="IPR009781">
    <property type="entry name" value="DUF1345"/>
</dbReference>
<accession>A0A101CHB2</accession>
<evidence type="ECO:0008006" key="4">
    <source>
        <dbReference type="Google" id="ProtNLM"/>
    </source>
</evidence>
<feature type="transmembrane region" description="Helical" evidence="1">
    <location>
        <begin position="188"/>
        <end position="210"/>
    </location>
</feature>
<evidence type="ECO:0000313" key="3">
    <source>
        <dbReference type="Proteomes" id="UP000054388"/>
    </source>
</evidence>